<sequence>MASVTSSTTATSYKRITGLATGLDTDNLVKQMMQPYKLKVTKAQQERDLLVFKQDMYREIIKNSRDFYSKYMDLSKPDSLLLSKNYGTSKFTSTGSNVTAEGLAGAKLGTYTLDVKQTAKVAQYSFGTGTNEVNKFSDLKGKNLTLNISGKKVDINLSDTLTDDEAVQFLNQTLTTNGMNAKFTKSDLTGNIYLETTKTGETAYIGIESFTSKTDVKLENMSYSDLNQAIKDGKEIKFSINGSDEALIDFSGITTTDESERKTAIIDKLAAAFVEKGASVKVENDDISIMNGSGDGKALKLSIGATVYESIGETQGKTSLLKDSDGNSVSSIKGTNAIYDVTDSYGNKVTGKTSDSNEFVVDNVKFKVTGIGSATITGNQDSSGLIEKIKGFVDDYNKLISDINTKVSEKKQYKYEPLTEEQRDSMTDDQIEKWDAKVKEGLLKRDSDLTNIMSQLRQAFNSKVEGTSISLRSIGIDFTNDMSKSGQIEIDEAKLTAALETSADQIVKLFTQTPASGITDKQQKYNNSGIFQRVKNVLNDSVMSSSSNFLKKVGYVGTATYTDNEITKSLLSKERKIEEMERSLSDREEKFYQKFANLETIMNKYNSQMSSLSSMFGTSS</sequence>
<dbReference type="GO" id="GO:0005576">
    <property type="term" value="C:extracellular region"/>
    <property type="evidence" value="ECO:0007669"/>
    <property type="project" value="UniProtKB-SubCell"/>
</dbReference>
<dbReference type="InterPro" id="IPR040026">
    <property type="entry name" value="FliD"/>
</dbReference>
<accession>A0A7D6VNA3</accession>
<evidence type="ECO:0000256" key="1">
    <source>
        <dbReference type="ARBA" id="ARBA00009764"/>
    </source>
</evidence>
<dbReference type="GO" id="GO:0071973">
    <property type="term" value="P:bacterial-type flagellum-dependent cell motility"/>
    <property type="evidence" value="ECO:0007669"/>
    <property type="project" value="TreeGrafter"/>
</dbReference>
<dbReference type="EMBL" id="CP059378">
    <property type="protein sequence ID" value="QLY78767.1"/>
    <property type="molecule type" value="Genomic_DNA"/>
</dbReference>
<dbReference type="KEGG" id="cint:HZF06_16985"/>
<evidence type="ECO:0000256" key="4">
    <source>
        <dbReference type="ARBA" id="ARBA00023143"/>
    </source>
</evidence>
<dbReference type="GO" id="GO:0009424">
    <property type="term" value="C:bacterial-type flagellum hook"/>
    <property type="evidence" value="ECO:0007669"/>
    <property type="project" value="UniProtKB-UniRule"/>
</dbReference>
<dbReference type="InterPro" id="IPR003481">
    <property type="entry name" value="FliD_N"/>
</dbReference>
<dbReference type="AlphaFoldDB" id="A0A7D6VNA3"/>
<evidence type="ECO:0000256" key="5">
    <source>
        <dbReference type="RuleBase" id="RU362066"/>
    </source>
</evidence>
<dbReference type="RefSeq" id="WP_181601056.1">
    <property type="nucleotide sequence ID" value="NZ_CP059378.1"/>
</dbReference>
<dbReference type="GO" id="GO:0009421">
    <property type="term" value="C:bacterial-type flagellum filament cap"/>
    <property type="evidence" value="ECO:0007669"/>
    <property type="project" value="InterPro"/>
</dbReference>
<keyword evidence="3" id="KW-0175">Coiled coil</keyword>
<dbReference type="PANTHER" id="PTHR30288">
    <property type="entry name" value="FLAGELLAR CAP/ASSEMBLY PROTEIN FLID"/>
    <property type="match status" value="1"/>
</dbReference>
<dbReference type="Pfam" id="PF07195">
    <property type="entry name" value="FliD_C"/>
    <property type="match status" value="1"/>
</dbReference>
<reference evidence="8 9" key="1">
    <citation type="submission" date="2020-07" db="EMBL/GenBank/DDBJ databases">
        <title>Electron transfer.</title>
        <authorList>
            <person name="Huang L."/>
            <person name="Liu X."/>
            <person name="Zhou S."/>
        </authorList>
    </citation>
    <scope>NUCLEOTIDE SEQUENCE [LARGE SCALE GENOMIC DNA]</scope>
    <source>
        <strain evidence="8 9">Lx1</strain>
    </source>
</reference>
<evidence type="ECO:0000259" key="7">
    <source>
        <dbReference type="Pfam" id="PF07195"/>
    </source>
</evidence>
<name>A0A7D6VNA3_9CLOT</name>
<keyword evidence="8" id="KW-0966">Cell projection</keyword>
<comment type="subcellular location">
    <subcellularLocation>
        <location evidence="5">Secreted</location>
    </subcellularLocation>
    <subcellularLocation>
        <location evidence="5">Bacterial flagellum</location>
    </subcellularLocation>
</comment>
<dbReference type="Pfam" id="PF02465">
    <property type="entry name" value="FliD_N"/>
    <property type="match status" value="1"/>
</dbReference>
<feature type="domain" description="Flagellar hook-associated protein 2 N-terminal" evidence="6">
    <location>
        <begin position="21"/>
        <end position="120"/>
    </location>
</feature>
<dbReference type="Proteomes" id="UP000512286">
    <property type="component" value="Chromosome"/>
</dbReference>
<gene>
    <name evidence="8" type="primary">fliD</name>
    <name evidence="8" type="ORF">HZF06_16985</name>
</gene>
<comment type="subunit">
    <text evidence="2 5">Homopentamer.</text>
</comment>
<comment type="similarity">
    <text evidence="1 5">Belongs to the FliD family.</text>
</comment>
<dbReference type="GO" id="GO:0007155">
    <property type="term" value="P:cell adhesion"/>
    <property type="evidence" value="ECO:0007669"/>
    <property type="project" value="InterPro"/>
</dbReference>
<evidence type="ECO:0000256" key="3">
    <source>
        <dbReference type="ARBA" id="ARBA00023054"/>
    </source>
</evidence>
<dbReference type="InterPro" id="IPR010809">
    <property type="entry name" value="FliD_C"/>
</dbReference>
<proteinExistence type="inferred from homology"/>
<organism evidence="8 9">
    <name type="scientific">Clostridium intestinale</name>
    <dbReference type="NCBI Taxonomy" id="36845"/>
    <lineage>
        <taxon>Bacteria</taxon>
        <taxon>Bacillati</taxon>
        <taxon>Bacillota</taxon>
        <taxon>Clostridia</taxon>
        <taxon>Eubacteriales</taxon>
        <taxon>Clostridiaceae</taxon>
        <taxon>Clostridium</taxon>
    </lineage>
</organism>
<protein>
    <recommendedName>
        <fullName evidence="5">Flagellar hook-associated protein 2</fullName>
        <shortName evidence="5">HAP2</shortName>
    </recommendedName>
    <alternativeName>
        <fullName evidence="5">Flagellar cap protein</fullName>
    </alternativeName>
</protein>
<keyword evidence="5" id="KW-0964">Secreted</keyword>
<evidence type="ECO:0000313" key="9">
    <source>
        <dbReference type="Proteomes" id="UP000512286"/>
    </source>
</evidence>
<feature type="domain" description="Flagellar hook-associated protein 2 C-terminal" evidence="7">
    <location>
        <begin position="352"/>
        <end position="607"/>
    </location>
</feature>
<evidence type="ECO:0000256" key="2">
    <source>
        <dbReference type="ARBA" id="ARBA00011255"/>
    </source>
</evidence>
<dbReference type="PANTHER" id="PTHR30288:SF0">
    <property type="entry name" value="FLAGELLAR HOOK-ASSOCIATED PROTEIN 2"/>
    <property type="match status" value="1"/>
</dbReference>
<evidence type="ECO:0000313" key="8">
    <source>
        <dbReference type="EMBL" id="QLY78767.1"/>
    </source>
</evidence>
<keyword evidence="8" id="KW-0969">Cilium</keyword>
<keyword evidence="4 5" id="KW-0975">Bacterial flagellum</keyword>
<keyword evidence="8" id="KW-0282">Flagellum</keyword>
<evidence type="ECO:0000259" key="6">
    <source>
        <dbReference type="Pfam" id="PF02465"/>
    </source>
</evidence>
<comment type="function">
    <text evidence="5">Required for morphogenesis and for the elongation of the flagellar filament by facilitating polymerization of the flagellin monomers at the tip of growing filament. Forms a capping structure, which prevents flagellin subunits (transported through the central channel of the flagellum) from leaking out without polymerization at the distal end.</text>
</comment>